<comment type="caution">
    <text evidence="2">The sequence shown here is derived from an EMBL/GenBank/DDBJ whole genome shotgun (WGS) entry which is preliminary data.</text>
</comment>
<proteinExistence type="predicted"/>
<dbReference type="RefSeq" id="WP_023954660.1">
    <property type="nucleotide sequence ID" value="NZ_CP018134.1"/>
</dbReference>
<organism evidence="2 3">
    <name type="scientific">Microbacterium paludicola</name>
    <dbReference type="NCBI Taxonomy" id="300019"/>
    <lineage>
        <taxon>Bacteria</taxon>
        <taxon>Bacillati</taxon>
        <taxon>Actinomycetota</taxon>
        <taxon>Actinomycetes</taxon>
        <taxon>Micrococcales</taxon>
        <taxon>Microbacteriaceae</taxon>
        <taxon>Microbacterium</taxon>
    </lineage>
</organism>
<sequence>MTTDHRPRVSEVAEGVFQLARGGVNAYLIASDDGLVLIDAGLPRTWPLLEQALAAVGARPSDIDMLLLTHGHFDHVGMCERLADEHHLVADVHPGDEELARHPYRYAHEAPRFPYPFRYPAAMPILARMVSAGALGVKGVRTDPSIVPGHSIPLAGGILPIATPGHTDGHCAFLLESRGILLTGDALVTLDPYTGRVGPRVVARAATAHSREALDSLSRLAETGARLVLPGHGAVWEDGGIAPAVSIARSRGVD</sequence>
<dbReference type="CDD" id="cd07721">
    <property type="entry name" value="yflN-like_MBL-fold"/>
    <property type="match status" value="1"/>
</dbReference>
<dbReference type="Proteomes" id="UP001260188">
    <property type="component" value="Unassembled WGS sequence"/>
</dbReference>
<dbReference type="PANTHER" id="PTHR42951">
    <property type="entry name" value="METALLO-BETA-LACTAMASE DOMAIN-CONTAINING"/>
    <property type="match status" value="1"/>
</dbReference>
<keyword evidence="3" id="KW-1185">Reference proteome</keyword>
<evidence type="ECO:0000313" key="3">
    <source>
        <dbReference type="Proteomes" id="UP001260188"/>
    </source>
</evidence>
<dbReference type="SUPFAM" id="SSF56281">
    <property type="entry name" value="Metallo-hydrolase/oxidoreductase"/>
    <property type="match status" value="1"/>
</dbReference>
<reference evidence="2 3" key="1">
    <citation type="submission" date="2023-08" db="EMBL/GenBank/DDBJ databases">
        <title>Functional and genomic diversity of the sorghum phyllosphere microbiome.</title>
        <authorList>
            <person name="Shade A."/>
        </authorList>
    </citation>
    <scope>NUCLEOTIDE SEQUENCE [LARGE SCALE GENOMIC DNA]</scope>
    <source>
        <strain evidence="2 3">SORGH_AS_0919</strain>
    </source>
</reference>
<evidence type="ECO:0000259" key="1">
    <source>
        <dbReference type="SMART" id="SM00849"/>
    </source>
</evidence>
<dbReference type="Gene3D" id="3.60.15.10">
    <property type="entry name" value="Ribonuclease Z/Hydroxyacylglutathione hydrolase-like"/>
    <property type="match status" value="1"/>
</dbReference>
<accession>A0ABU1I0Y3</accession>
<dbReference type="InterPro" id="IPR050855">
    <property type="entry name" value="NDM-1-like"/>
</dbReference>
<name>A0ABU1I0Y3_9MICO</name>
<protein>
    <submittedName>
        <fullName evidence="2">Glyoxylase-like metal-dependent hydrolase (Beta-lactamase superfamily II)</fullName>
    </submittedName>
</protein>
<dbReference type="Pfam" id="PF00753">
    <property type="entry name" value="Lactamase_B"/>
    <property type="match status" value="1"/>
</dbReference>
<dbReference type="SMART" id="SM00849">
    <property type="entry name" value="Lactamase_B"/>
    <property type="match status" value="1"/>
</dbReference>
<dbReference type="EMBL" id="JAVIZA010000001">
    <property type="protein sequence ID" value="MDR6166748.1"/>
    <property type="molecule type" value="Genomic_DNA"/>
</dbReference>
<gene>
    <name evidence="2" type="ORF">QE367_000952</name>
</gene>
<dbReference type="InterPro" id="IPR036866">
    <property type="entry name" value="RibonucZ/Hydroxyglut_hydro"/>
</dbReference>
<evidence type="ECO:0000313" key="2">
    <source>
        <dbReference type="EMBL" id="MDR6166748.1"/>
    </source>
</evidence>
<dbReference type="InterPro" id="IPR001279">
    <property type="entry name" value="Metallo-B-lactamas"/>
</dbReference>
<feature type="domain" description="Metallo-beta-lactamase" evidence="1">
    <location>
        <begin position="23"/>
        <end position="232"/>
    </location>
</feature>